<gene>
    <name evidence="1" type="ORF">ACD_3C00062G0004</name>
</gene>
<sequence>MTQEQIIETKTCKACSSVFNITSKDLEFYDKVSPVFQKRWELRDENWEKKDIIDLWDWRFKYLIPTPNLCPECRQQRRLVWRNERNLYKNTCDATWKNIISCYSPDKPFVIYEPQEWWSDKWDAISYAKDFDFSRSFFEQFKELILAVPKLSIVNNIPENSDYCNQTTWLKNCYLCYNSVFSEDCLYSKWMSKCNNVIDCLKIYDSSDCYECIDSHNCFKCTYLRECSNCNDCHHCKDCIWCKNCFWCVGLRNAEFEIFNEKHSKEEYEKKIISLNSEANKKILKENFENLISKIPHKFTTIINSENCSWDNIHDSANSSFCYDLVGWENLKYCYDLRAPTKNSMDACIIWNNVENCYETSATWLNASHCLFTDNCWENVSNIYYSQFCIYGSNNCFWCVGLRWKTYCILNKEYTQEEYEDLVPKIIEHMKNTKEWWEFFPASVSMFWYNETVANEYYPIERRDAINRVSTDGRAIFNWSDYENPKPDVTKIIPASKLPANLSDIPDDIINWAIECEVTNKPFRIIKSELEFYRKHSLPVPHKHPDERHMDRMRLRNPRKLNDRSCDKCWISIKTTYSPDRKEIIYCEECYNKEVA</sequence>
<dbReference type="EMBL" id="AMFJ01000336">
    <property type="protein sequence ID" value="EKE28409.1"/>
    <property type="molecule type" value="Genomic_DNA"/>
</dbReference>
<accession>K2GDP7</accession>
<protein>
    <recommendedName>
        <fullName evidence="2">Caib/baif family protein</fullName>
    </recommendedName>
</protein>
<evidence type="ECO:0000313" key="1">
    <source>
        <dbReference type="EMBL" id="EKE28409.1"/>
    </source>
</evidence>
<proteinExistence type="predicted"/>
<reference evidence="1" key="1">
    <citation type="journal article" date="2012" name="Science">
        <title>Fermentation, hydrogen, and sulfur metabolism in multiple uncultivated bacterial phyla.</title>
        <authorList>
            <person name="Wrighton K.C."/>
            <person name="Thomas B.C."/>
            <person name="Sharon I."/>
            <person name="Miller C.S."/>
            <person name="Castelle C.J."/>
            <person name="VerBerkmoes N.C."/>
            <person name="Wilkins M.J."/>
            <person name="Hettich R.L."/>
            <person name="Lipton M.S."/>
            <person name="Williams K.H."/>
            <person name="Long P.E."/>
            <person name="Banfield J.F."/>
        </authorList>
    </citation>
    <scope>NUCLEOTIDE SEQUENCE [LARGE SCALE GENOMIC DNA]</scope>
</reference>
<name>K2GDP7_9BACT</name>
<evidence type="ECO:0008006" key="2">
    <source>
        <dbReference type="Google" id="ProtNLM"/>
    </source>
</evidence>
<comment type="caution">
    <text evidence="1">The sequence shown here is derived from an EMBL/GenBank/DDBJ whole genome shotgun (WGS) entry which is preliminary data.</text>
</comment>
<organism evidence="1">
    <name type="scientific">uncultured bacterium</name>
    <name type="common">gcode 4</name>
    <dbReference type="NCBI Taxonomy" id="1234023"/>
    <lineage>
        <taxon>Bacteria</taxon>
        <taxon>environmental samples</taxon>
    </lineage>
</organism>
<dbReference type="AlphaFoldDB" id="K2GDP7"/>